<comment type="caution">
    <text evidence="2">The sequence shown here is derived from an EMBL/GenBank/DDBJ whole genome shotgun (WGS) entry which is preliminary data.</text>
</comment>
<dbReference type="PANTHER" id="PTHR40903">
    <property type="entry name" value="GLYCINE-RICH CELL WALL STRUCTURAL PROTEIN 1-LIKE"/>
    <property type="match status" value="1"/>
</dbReference>
<evidence type="ECO:0000313" key="3">
    <source>
        <dbReference type="Proteomes" id="UP000612055"/>
    </source>
</evidence>
<gene>
    <name evidence="2" type="ORF">HYH03_003819</name>
</gene>
<dbReference type="PANTHER" id="PTHR40903:SF1">
    <property type="entry name" value="HYPHALLY REGULATED CELL WALL PROTEIN 3"/>
    <property type="match status" value="1"/>
</dbReference>
<accession>A0A836C3Q4</accession>
<evidence type="ECO:0000313" key="2">
    <source>
        <dbReference type="EMBL" id="KAG2498058.1"/>
    </source>
</evidence>
<feature type="compositionally biased region" description="Low complexity" evidence="1">
    <location>
        <begin position="19"/>
        <end position="35"/>
    </location>
</feature>
<dbReference type="Proteomes" id="UP000612055">
    <property type="component" value="Unassembled WGS sequence"/>
</dbReference>
<feature type="compositionally biased region" description="Gly residues" evidence="1">
    <location>
        <begin position="1"/>
        <end position="18"/>
    </location>
</feature>
<protein>
    <submittedName>
        <fullName evidence="2">Uncharacterized protein</fullName>
    </submittedName>
</protein>
<organism evidence="2 3">
    <name type="scientific">Edaphochlamys debaryana</name>
    <dbReference type="NCBI Taxonomy" id="47281"/>
    <lineage>
        <taxon>Eukaryota</taxon>
        <taxon>Viridiplantae</taxon>
        <taxon>Chlorophyta</taxon>
        <taxon>core chlorophytes</taxon>
        <taxon>Chlorophyceae</taxon>
        <taxon>CS clade</taxon>
        <taxon>Chlamydomonadales</taxon>
        <taxon>Chlamydomonadales incertae sedis</taxon>
        <taxon>Edaphochlamys</taxon>
    </lineage>
</organism>
<proteinExistence type="predicted"/>
<feature type="compositionally biased region" description="Gly residues" evidence="1">
    <location>
        <begin position="73"/>
        <end position="87"/>
    </location>
</feature>
<feature type="region of interest" description="Disordered" evidence="1">
    <location>
        <begin position="148"/>
        <end position="170"/>
    </location>
</feature>
<feature type="region of interest" description="Disordered" evidence="1">
    <location>
        <begin position="582"/>
        <end position="642"/>
    </location>
</feature>
<dbReference type="AlphaFoldDB" id="A0A836C3Q4"/>
<evidence type="ECO:0000256" key="1">
    <source>
        <dbReference type="SAM" id="MobiDB-lite"/>
    </source>
</evidence>
<sequence length="679" mass="67090">MPPQGRGRGGGTGGGAGRAGSAASADPGAGPSTSGCSGPASQLSLLPVPLLRAYRALPAAAEALLPAPVTQRPGGGGSAAGRGRGAGSGRLVALREGKEHLSTLDRELKSLPYPRPPQQAAAVAELLSTHPAETAALLRLYSAALRPGGEGEGSGGGGSGSGSGGSGGSMLGTSDLAEGWQANTAYPVYAFLRNCSPLTTCPHALSVLRFVLALLRAQTLPALSRRLAAAATNAAAGSSGGAGRAILQHSIMLIDKLHSATMSDGLLSDALPADVLSLRLSQTSGPCNTAALMVAALRRGRVLLTQQASSAGLVERRRGWWRLAASAAVYGMWDDGHNWYHLWQLWELATEPLMAMWPDGRLDLDTLPPASPPEVAAALAAGLLPALAASPDRPRSGPAEPRGSSKRLRGPFDDLLTACSGARPGDPGFALFLAPLLAYGEPGQAEGLLGALGRGLEAERGGGTGGSADFKPLLRAATSLLGALAGALQRCRRLGPAAGDALEGPVEVAAGEKGVVMESLDRGTCGATAEAAAAEGSGAWEVPGAEAGTCAAGAAVAEAAEGSGAGEAPAAAAAEGSGAGEAPAAAAAEGSGAGEAPGAEAGTCTDGKSSGAVPHEADGAREALSTDGGSGAAGEPFSAGPLWPPLQQLRRLAAYASELWGMPLPAQPAAVREEGEASA</sequence>
<name>A0A836C3Q4_9CHLO</name>
<dbReference type="EMBL" id="JAEHOE010000011">
    <property type="protein sequence ID" value="KAG2498058.1"/>
    <property type="molecule type" value="Genomic_DNA"/>
</dbReference>
<feature type="compositionally biased region" description="Low complexity" evidence="1">
    <location>
        <begin position="582"/>
        <end position="602"/>
    </location>
</feature>
<keyword evidence="3" id="KW-1185">Reference proteome</keyword>
<feature type="region of interest" description="Disordered" evidence="1">
    <location>
        <begin position="388"/>
        <end position="409"/>
    </location>
</feature>
<feature type="region of interest" description="Disordered" evidence="1">
    <location>
        <begin position="1"/>
        <end position="42"/>
    </location>
</feature>
<reference evidence="2" key="1">
    <citation type="journal article" date="2020" name="bioRxiv">
        <title>Comparative genomics of Chlamydomonas.</title>
        <authorList>
            <person name="Craig R.J."/>
            <person name="Hasan A.R."/>
            <person name="Ness R.W."/>
            <person name="Keightley P.D."/>
        </authorList>
    </citation>
    <scope>NUCLEOTIDE SEQUENCE</scope>
    <source>
        <strain evidence="2">CCAP 11/70</strain>
    </source>
</reference>
<feature type="region of interest" description="Disordered" evidence="1">
    <location>
        <begin position="68"/>
        <end position="87"/>
    </location>
</feature>